<evidence type="ECO:0000313" key="1">
    <source>
        <dbReference type="EMBL" id="ODA90162.1"/>
    </source>
</evidence>
<proteinExistence type="predicted"/>
<organism evidence="1 2">
    <name type="scientific">Leifsonia xyli subsp. xyli</name>
    <dbReference type="NCBI Taxonomy" id="59736"/>
    <lineage>
        <taxon>Bacteria</taxon>
        <taxon>Bacillati</taxon>
        <taxon>Actinomycetota</taxon>
        <taxon>Actinomycetes</taxon>
        <taxon>Micrococcales</taxon>
        <taxon>Microbacteriaceae</taxon>
        <taxon>Leifsonia</taxon>
    </lineage>
</organism>
<sequence>MSLCAVFRVLLCVPAGPVRVRGGDILSYTAQPWGFEPGDVCAKTPLIGGQADPLAGNAHATWHRKAIPGSRMEMVPRAGHLVIVPARGRVLSHLAPRTARR</sequence>
<dbReference type="SUPFAM" id="SSF53474">
    <property type="entry name" value="alpha/beta-Hydrolases"/>
    <property type="match status" value="1"/>
</dbReference>
<dbReference type="InterPro" id="IPR029058">
    <property type="entry name" value="AB_hydrolase_fold"/>
</dbReference>
<dbReference type="Proteomes" id="UP000094426">
    <property type="component" value="Unassembled WGS sequence"/>
</dbReference>
<dbReference type="Gene3D" id="3.40.50.1820">
    <property type="entry name" value="alpha/beta hydrolase"/>
    <property type="match status" value="1"/>
</dbReference>
<gene>
    <name evidence="1" type="ORF">ATY41_11230</name>
</gene>
<dbReference type="AlphaFoldDB" id="A0A1E2SJY0"/>
<name>A0A1E2SJY0_LEIXY</name>
<evidence type="ECO:0008006" key="3">
    <source>
        <dbReference type="Google" id="ProtNLM"/>
    </source>
</evidence>
<accession>A0A1E2SJY0</accession>
<evidence type="ECO:0000313" key="2">
    <source>
        <dbReference type="Proteomes" id="UP000094426"/>
    </source>
</evidence>
<protein>
    <recommendedName>
        <fullName evidence="3">Peptidase S33 tripeptidyl aminopeptidase-like C-terminal domain-containing protein</fullName>
    </recommendedName>
</protein>
<comment type="caution">
    <text evidence="1">The sequence shown here is derived from an EMBL/GenBank/DDBJ whole genome shotgun (WGS) entry which is preliminary data.</text>
</comment>
<dbReference type="EMBL" id="LNZG01000019">
    <property type="protein sequence ID" value="ODA90162.1"/>
    <property type="molecule type" value="Genomic_DNA"/>
</dbReference>
<reference evidence="1 2" key="1">
    <citation type="submission" date="2015-11" db="EMBL/GenBank/DDBJ databases">
        <authorList>
            <person name="Zhang Y."/>
            <person name="Guo Z."/>
        </authorList>
    </citation>
    <scope>NUCLEOTIDE SEQUENCE [LARGE SCALE GENOMIC DNA]</scope>
    <source>
        <strain evidence="2">gdw1</strain>
    </source>
</reference>